<gene>
    <name evidence="4" type="ORF">ACFO9K_08925</name>
</gene>
<protein>
    <submittedName>
        <fullName evidence="4">VOC family protein</fullName>
    </submittedName>
</protein>
<feature type="domain" description="VOC" evidence="3">
    <location>
        <begin position="6"/>
        <end position="122"/>
    </location>
</feature>
<dbReference type="RefSeq" id="WP_254269870.1">
    <property type="nucleotide sequence ID" value="NZ_CP100400.1"/>
</dbReference>
<dbReference type="AlphaFoldDB" id="A0ABD5Q1J2"/>
<dbReference type="PROSITE" id="PS00934">
    <property type="entry name" value="GLYOXALASE_I_1"/>
    <property type="match status" value="1"/>
</dbReference>
<dbReference type="InterPro" id="IPR018146">
    <property type="entry name" value="Glyoxalase_1_CS"/>
</dbReference>
<dbReference type="GeneID" id="73044930"/>
<evidence type="ECO:0000313" key="4">
    <source>
        <dbReference type="EMBL" id="MFC4824386.1"/>
    </source>
</evidence>
<comment type="caution">
    <text evidence="4">The sequence shown here is derived from an EMBL/GenBank/DDBJ whole genome shotgun (WGS) entry which is preliminary data.</text>
</comment>
<dbReference type="PROSITE" id="PS51819">
    <property type="entry name" value="VOC"/>
    <property type="match status" value="1"/>
</dbReference>
<dbReference type="Pfam" id="PF00903">
    <property type="entry name" value="Glyoxalase"/>
    <property type="match status" value="1"/>
</dbReference>
<dbReference type="SUPFAM" id="SSF54593">
    <property type="entry name" value="Glyoxalase/Bleomycin resistance protein/Dihydroxybiphenyl dioxygenase"/>
    <property type="match status" value="1"/>
</dbReference>
<dbReference type="GO" id="GO:0046872">
    <property type="term" value="F:metal ion binding"/>
    <property type="evidence" value="ECO:0007669"/>
    <property type="project" value="UniProtKB-KW"/>
</dbReference>
<dbReference type="InterPro" id="IPR029068">
    <property type="entry name" value="Glyas_Bleomycin-R_OHBP_Dase"/>
</dbReference>
<dbReference type="EMBL" id="JBHSHT010000001">
    <property type="protein sequence ID" value="MFC4824386.1"/>
    <property type="molecule type" value="Genomic_DNA"/>
</dbReference>
<dbReference type="Proteomes" id="UP001595945">
    <property type="component" value="Unassembled WGS sequence"/>
</dbReference>
<dbReference type="InterPro" id="IPR004360">
    <property type="entry name" value="Glyas_Fos-R_dOase_dom"/>
</dbReference>
<dbReference type="InterPro" id="IPR037523">
    <property type="entry name" value="VOC_core"/>
</dbReference>
<evidence type="ECO:0000259" key="3">
    <source>
        <dbReference type="PROSITE" id="PS51819"/>
    </source>
</evidence>
<dbReference type="PANTHER" id="PTHR43279:SF1">
    <property type="entry name" value="CATECHOL-2,3-DIOXYGENASE"/>
    <property type="match status" value="1"/>
</dbReference>
<dbReference type="PANTHER" id="PTHR43279">
    <property type="entry name" value="CATECHOL-2,3-DIOXYGENASE"/>
    <property type="match status" value="1"/>
</dbReference>
<evidence type="ECO:0000313" key="5">
    <source>
        <dbReference type="Proteomes" id="UP001595945"/>
    </source>
</evidence>
<reference evidence="4 5" key="1">
    <citation type="journal article" date="2019" name="Int. J. Syst. Evol. Microbiol.">
        <title>The Global Catalogue of Microorganisms (GCM) 10K type strain sequencing project: providing services to taxonomists for standard genome sequencing and annotation.</title>
        <authorList>
            <consortium name="The Broad Institute Genomics Platform"/>
            <consortium name="The Broad Institute Genome Sequencing Center for Infectious Disease"/>
            <person name="Wu L."/>
            <person name="Ma J."/>
        </authorList>
    </citation>
    <scope>NUCLEOTIDE SEQUENCE [LARGE SCALE GENOMIC DNA]</scope>
    <source>
        <strain evidence="4 5">XZYJ18</strain>
    </source>
</reference>
<name>A0ABD5Q1J2_9EURY</name>
<feature type="region of interest" description="Disordered" evidence="2">
    <location>
        <begin position="124"/>
        <end position="149"/>
    </location>
</feature>
<dbReference type="Gene3D" id="3.10.180.10">
    <property type="entry name" value="2,3-Dihydroxybiphenyl 1,2-Dioxygenase, domain 1"/>
    <property type="match status" value="1"/>
</dbReference>
<evidence type="ECO:0000256" key="2">
    <source>
        <dbReference type="SAM" id="MobiDB-lite"/>
    </source>
</evidence>
<proteinExistence type="predicted"/>
<sequence length="149" mass="16700">MSHATELGHVHLKVRDVDRAVEFYRDVLGLDVNERVGNYVFLSWGDKHHDVALQGLGPDAPGPGRGVGLYHAAFEVEDAQALRETDRRLRERGVEVASVDHGISEALYFDDPDGNGLEVYLDTREANDRSEWRGENEPFDPSVERSDAE</sequence>
<keyword evidence="5" id="KW-1185">Reference proteome</keyword>
<keyword evidence="1" id="KW-0479">Metal-binding</keyword>
<organism evidence="4 5">
    <name type="scientific">Halorussus aquaticus</name>
    <dbReference type="NCBI Taxonomy" id="2953748"/>
    <lineage>
        <taxon>Archaea</taxon>
        <taxon>Methanobacteriati</taxon>
        <taxon>Methanobacteriota</taxon>
        <taxon>Stenosarchaea group</taxon>
        <taxon>Halobacteria</taxon>
        <taxon>Halobacteriales</taxon>
        <taxon>Haladaptataceae</taxon>
        <taxon>Halorussus</taxon>
    </lineage>
</organism>
<accession>A0ABD5Q1J2</accession>
<evidence type="ECO:0000256" key="1">
    <source>
        <dbReference type="ARBA" id="ARBA00022723"/>
    </source>
</evidence>